<dbReference type="GO" id="GO:0005524">
    <property type="term" value="F:ATP binding"/>
    <property type="evidence" value="ECO:0007669"/>
    <property type="project" value="UniProtKB-KW"/>
</dbReference>
<keyword evidence="4" id="KW-0418">Kinase</keyword>
<dbReference type="InterPro" id="IPR011044">
    <property type="entry name" value="Quino_amine_DH_bsu"/>
</dbReference>
<dbReference type="Proteomes" id="UP000660745">
    <property type="component" value="Unassembled WGS sequence"/>
</dbReference>
<name>A0A918A025_9ACTN</name>
<reference evidence="8" key="2">
    <citation type="submission" date="2020-09" db="EMBL/GenBank/DDBJ databases">
        <authorList>
            <person name="Sun Q."/>
            <person name="Zhou Y."/>
        </authorList>
    </citation>
    <scope>NUCLEOTIDE SEQUENCE</scope>
    <source>
        <strain evidence="8">CGMCC 4.7430</strain>
    </source>
</reference>
<accession>A0A918A025</accession>
<keyword evidence="9" id="KW-1185">Reference proteome</keyword>
<dbReference type="PANTHER" id="PTHR43671">
    <property type="entry name" value="SERINE/THREONINE-PROTEIN KINASE NEK"/>
    <property type="match status" value="1"/>
</dbReference>
<dbReference type="Pfam" id="PF00069">
    <property type="entry name" value="Pkinase"/>
    <property type="match status" value="1"/>
</dbReference>
<evidence type="ECO:0000313" key="8">
    <source>
        <dbReference type="EMBL" id="GGP01180.1"/>
    </source>
</evidence>
<gene>
    <name evidence="8" type="ORF">GCM10012278_03740</name>
</gene>
<dbReference type="EC" id="2.7.11.1" evidence="1"/>
<keyword evidence="6" id="KW-0853">WD repeat</keyword>
<feature type="domain" description="Protein kinase" evidence="7">
    <location>
        <begin position="11"/>
        <end position="236"/>
    </location>
</feature>
<keyword evidence="2" id="KW-0808">Transferase</keyword>
<dbReference type="Gene3D" id="1.10.510.10">
    <property type="entry name" value="Transferase(Phosphotransferase) domain 1"/>
    <property type="match status" value="1"/>
</dbReference>
<dbReference type="SUPFAM" id="SSF50969">
    <property type="entry name" value="YVTN repeat-like/Quinoprotein amine dehydrogenase"/>
    <property type="match status" value="1"/>
</dbReference>
<dbReference type="Gene3D" id="2.130.10.10">
    <property type="entry name" value="YVTN repeat-like/Quinoprotein amine dehydrogenase"/>
    <property type="match status" value="1"/>
</dbReference>
<protein>
    <recommendedName>
        <fullName evidence="1">non-specific serine/threonine protein kinase</fullName>
        <ecNumber evidence="1">2.7.11.1</ecNumber>
    </recommendedName>
</protein>
<dbReference type="PROSITE" id="PS50011">
    <property type="entry name" value="PROTEIN_KINASE_DOM"/>
    <property type="match status" value="1"/>
</dbReference>
<evidence type="ECO:0000256" key="6">
    <source>
        <dbReference type="PROSITE-ProRule" id="PRU00221"/>
    </source>
</evidence>
<dbReference type="CDD" id="cd14014">
    <property type="entry name" value="STKc_PknB_like"/>
    <property type="match status" value="1"/>
</dbReference>
<keyword evidence="3" id="KW-0547">Nucleotide-binding</keyword>
<evidence type="ECO:0000256" key="4">
    <source>
        <dbReference type="ARBA" id="ARBA00022777"/>
    </source>
</evidence>
<proteinExistence type="predicted"/>
<dbReference type="PANTHER" id="PTHR43671:SF13">
    <property type="entry name" value="SERINE_THREONINE-PROTEIN KINASE NEK2"/>
    <property type="match status" value="1"/>
</dbReference>
<sequence length="745" mass="78534">MPGDPEELGGYWLAGRLGTGSRGIVYDSYDDQGRRFAVRVPCRDLAPIRRVAHRHLAEVVAVRLDGRVPYVVSEFADGPDLRQAVSRHGPYRGDELVTLAVNVASALHALHADRLTHHDLRPDKVLLTRCGPKVIGVGGPGAVGGTRTYLAPEVFMGQPAGAAADVFAWGGLVLYAATGEDPFHGESLGEVMHRLLTVDPDVSMLPEALRDLVARALAKDPSERPLARELLVETALELPAPDGPAGPRPLGEVAEEVYATLSLPQRLELPGLLLALMTGPAPRDEHGTLARLTEAGLLVRPSVRVPPVQSELGTLVAVNGDGVVPVSAALYKAWPRLRAWVADERTGRARRPVRRAARRWAGVPAVALLAAGVAVAVSVSVVTVRGAMSPVEVVSQANARVVAARAESLRTADPQAAMRLSVAAWKLAPVVEAREALQASLSQPELRVFTDPAASFPTSYRLIGDKLIRWAGGAVTHWDVPSRRLLAMYPTPSGTAALSADGRYAETAAGRRVAVSGGLPAAEATFTITNGDRTSLYARNRPVFEVVGGQVALSADGRRAAVSSQDGRVELWDVPGRAVSSTVQVPPRTDGAAPALTFSPDGRLLAVAGAKPSLIGESGSRAHTLPGSDAGPLGAPAFSPDSRLLAIPSEEGVRLWRVADRRLLATLAPHTPGHHYVFSGDGRTLHYLTGHGSVVSLDVSATVASPGIPVDPALAVREVCARAGGALSEAEWRRLIPEAGYQEMC</sequence>
<reference evidence="8" key="1">
    <citation type="journal article" date="2014" name="Int. J. Syst. Evol. Microbiol.">
        <title>Complete genome sequence of Corynebacterium casei LMG S-19264T (=DSM 44701T), isolated from a smear-ripened cheese.</title>
        <authorList>
            <consortium name="US DOE Joint Genome Institute (JGI-PGF)"/>
            <person name="Walter F."/>
            <person name="Albersmeier A."/>
            <person name="Kalinowski J."/>
            <person name="Ruckert C."/>
        </authorList>
    </citation>
    <scope>NUCLEOTIDE SEQUENCE</scope>
    <source>
        <strain evidence="8">CGMCC 4.7430</strain>
    </source>
</reference>
<dbReference type="EMBL" id="BMNK01000001">
    <property type="protein sequence ID" value="GGP01180.1"/>
    <property type="molecule type" value="Genomic_DNA"/>
</dbReference>
<dbReference type="PROSITE" id="PS50082">
    <property type="entry name" value="WD_REPEATS_2"/>
    <property type="match status" value="1"/>
</dbReference>
<evidence type="ECO:0000256" key="2">
    <source>
        <dbReference type="ARBA" id="ARBA00022679"/>
    </source>
</evidence>
<organism evidence="8 9">
    <name type="scientific">Nonomuraea glycinis</name>
    <dbReference type="NCBI Taxonomy" id="2047744"/>
    <lineage>
        <taxon>Bacteria</taxon>
        <taxon>Bacillati</taxon>
        <taxon>Actinomycetota</taxon>
        <taxon>Actinomycetes</taxon>
        <taxon>Streptosporangiales</taxon>
        <taxon>Streptosporangiaceae</taxon>
        <taxon>Nonomuraea</taxon>
    </lineage>
</organism>
<dbReference type="InterPro" id="IPR001680">
    <property type="entry name" value="WD40_rpt"/>
</dbReference>
<comment type="caution">
    <text evidence="8">The sequence shown here is derived from an EMBL/GenBank/DDBJ whole genome shotgun (WGS) entry which is preliminary data.</text>
</comment>
<feature type="repeat" description="WD" evidence="6">
    <location>
        <begin position="551"/>
        <end position="582"/>
    </location>
</feature>
<dbReference type="InterPro" id="IPR000719">
    <property type="entry name" value="Prot_kinase_dom"/>
</dbReference>
<dbReference type="AlphaFoldDB" id="A0A918A025"/>
<dbReference type="InterPro" id="IPR011009">
    <property type="entry name" value="Kinase-like_dom_sf"/>
</dbReference>
<evidence type="ECO:0000256" key="3">
    <source>
        <dbReference type="ARBA" id="ARBA00022741"/>
    </source>
</evidence>
<dbReference type="InterPro" id="IPR015943">
    <property type="entry name" value="WD40/YVTN_repeat-like_dom_sf"/>
</dbReference>
<evidence type="ECO:0000259" key="7">
    <source>
        <dbReference type="PROSITE" id="PS50011"/>
    </source>
</evidence>
<dbReference type="GO" id="GO:0004674">
    <property type="term" value="F:protein serine/threonine kinase activity"/>
    <property type="evidence" value="ECO:0007669"/>
    <property type="project" value="UniProtKB-EC"/>
</dbReference>
<keyword evidence="5" id="KW-0067">ATP-binding</keyword>
<evidence type="ECO:0000256" key="1">
    <source>
        <dbReference type="ARBA" id="ARBA00012513"/>
    </source>
</evidence>
<evidence type="ECO:0000313" key="9">
    <source>
        <dbReference type="Proteomes" id="UP000660745"/>
    </source>
</evidence>
<evidence type="ECO:0000256" key="5">
    <source>
        <dbReference type="ARBA" id="ARBA00022840"/>
    </source>
</evidence>
<dbReference type="InterPro" id="IPR050660">
    <property type="entry name" value="NEK_Ser/Thr_kinase"/>
</dbReference>
<dbReference type="SUPFAM" id="SSF56112">
    <property type="entry name" value="Protein kinase-like (PK-like)"/>
    <property type="match status" value="1"/>
</dbReference>